<dbReference type="InterPro" id="IPR006597">
    <property type="entry name" value="Sel1-like"/>
</dbReference>
<evidence type="ECO:0000313" key="2">
    <source>
        <dbReference type="Proteomes" id="UP000596079"/>
    </source>
</evidence>
<dbReference type="AlphaFoldDB" id="A0A7T7WHJ6"/>
<dbReference type="Gene3D" id="1.25.40.10">
    <property type="entry name" value="Tetratricopeptide repeat domain"/>
    <property type="match status" value="1"/>
</dbReference>
<reference evidence="1 2" key="1">
    <citation type="submission" date="2020-08" db="EMBL/GenBank/DDBJ databases">
        <title>Emergence of ISAba1-mediated novel tet(X) in Acinetobacter variabilis from a chicken farm.</title>
        <authorList>
            <person name="Peng K."/>
            <person name="Li R."/>
        </authorList>
    </citation>
    <scope>NUCLEOTIDE SEQUENCE [LARGE SCALE GENOMIC DNA]</scope>
    <source>
        <strain evidence="1 2">XM9F202-2</strain>
    </source>
</reference>
<sequence length="136" mass="16078">MLKLKKVIHFLFSHDQPTGSEMENYISEADTYYLEAVQFEKLCHILKQRQAEQFQITQLEQQENYQRNAFWNYLSAATRGHAEAQYRLGKHFLKGSLGLDQNYFHAEEWLNKAKQQGHLKAARLLSNTYSQMSVQY</sequence>
<name>A0A7T7WHJ6_9GAMM</name>
<evidence type="ECO:0000313" key="1">
    <source>
        <dbReference type="EMBL" id="QQN87861.1"/>
    </source>
</evidence>
<accession>A0A7T7WHJ6</accession>
<protein>
    <submittedName>
        <fullName evidence="1">Sel1 repeat family protein</fullName>
    </submittedName>
</protein>
<dbReference type="RefSeq" id="WP_200229166.1">
    <property type="nucleotide sequence ID" value="NZ_CP060811.1"/>
</dbReference>
<dbReference type="InterPro" id="IPR011990">
    <property type="entry name" value="TPR-like_helical_dom_sf"/>
</dbReference>
<organism evidence="1 2">
    <name type="scientific">Acinetobacter variabilis</name>
    <dbReference type="NCBI Taxonomy" id="70346"/>
    <lineage>
        <taxon>Bacteria</taxon>
        <taxon>Pseudomonadati</taxon>
        <taxon>Pseudomonadota</taxon>
        <taxon>Gammaproteobacteria</taxon>
        <taxon>Moraxellales</taxon>
        <taxon>Moraxellaceae</taxon>
        <taxon>Acinetobacter</taxon>
    </lineage>
</organism>
<gene>
    <name evidence="1" type="ORF">IAQ69_13635</name>
</gene>
<dbReference type="Pfam" id="PF08238">
    <property type="entry name" value="Sel1"/>
    <property type="match status" value="2"/>
</dbReference>
<dbReference type="SMART" id="SM00671">
    <property type="entry name" value="SEL1"/>
    <property type="match status" value="1"/>
</dbReference>
<dbReference type="Proteomes" id="UP000596079">
    <property type="component" value="Chromosome"/>
</dbReference>
<proteinExistence type="predicted"/>
<dbReference type="SUPFAM" id="SSF81901">
    <property type="entry name" value="HCP-like"/>
    <property type="match status" value="1"/>
</dbReference>
<dbReference type="EMBL" id="CP060811">
    <property type="protein sequence ID" value="QQN87861.1"/>
    <property type="molecule type" value="Genomic_DNA"/>
</dbReference>